<dbReference type="OrthoDB" id="7617087at2759"/>
<evidence type="ECO:0000313" key="2">
    <source>
        <dbReference type="Proteomes" id="UP000036403"/>
    </source>
</evidence>
<dbReference type="EMBL" id="LBMM01004442">
    <property type="protein sequence ID" value="KMQ92410.1"/>
    <property type="molecule type" value="Genomic_DNA"/>
</dbReference>
<dbReference type="Proteomes" id="UP000036403">
    <property type="component" value="Unassembled WGS sequence"/>
</dbReference>
<keyword evidence="2" id="KW-1185">Reference proteome</keyword>
<evidence type="ECO:0000313" key="1">
    <source>
        <dbReference type="EMBL" id="KMQ92410.1"/>
    </source>
</evidence>
<gene>
    <name evidence="1" type="ORF">RF55_7600</name>
</gene>
<dbReference type="Pfam" id="PF03564">
    <property type="entry name" value="DUF1759"/>
    <property type="match status" value="1"/>
</dbReference>
<dbReference type="AlphaFoldDB" id="A0A0J7NIT1"/>
<proteinExistence type="predicted"/>
<name>A0A0J7NIT1_LASNI</name>
<dbReference type="PaxDb" id="67767-A0A0J7NIT1"/>
<protein>
    <submittedName>
        <fullName evidence="1">Uncharacterized protein</fullName>
    </submittedName>
</protein>
<reference evidence="1 2" key="1">
    <citation type="submission" date="2015-04" db="EMBL/GenBank/DDBJ databases">
        <title>Lasius niger genome sequencing.</title>
        <authorList>
            <person name="Konorov E.A."/>
            <person name="Nikitin M.A."/>
            <person name="Kirill M.V."/>
            <person name="Chang P."/>
        </authorList>
    </citation>
    <scope>NUCLEOTIDE SEQUENCE [LARGE SCALE GENOMIC DNA]</scope>
    <source>
        <tissue evidence="1">Whole</tissue>
    </source>
</reference>
<accession>A0A0J7NIT1</accession>
<organism evidence="1 2">
    <name type="scientific">Lasius niger</name>
    <name type="common">Black garden ant</name>
    <dbReference type="NCBI Taxonomy" id="67767"/>
    <lineage>
        <taxon>Eukaryota</taxon>
        <taxon>Metazoa</taxon>
        <taxon>Ecdysozoa</taxon>
        <taxon>Arthropoda</taxon>
        <taxon>Hexapoda</taxon>
        <taxon>Insecta</taxon>
        <taxon>Pterygota</taxon>
        <taxon>Neoptera</taxon>
        <taxon>Endopterygota</taxon>
        <taxon>Hymenoptera</taxon>
        <taxon>Apocrita</taxon>
        <taxon>Aculeata</taxon>
        <taxon>Formicoidea</taxon>
        <taxon>Formicidae</taxon>
        <taxon>Formicinae</taxon>
        <taxon>Lasius</taxon>
        <taxon>Lasius</taxon>
    </lineage>
</organism>
<comment type="caution">
    <text evidence="1">The sequence shown here is derived from an EMBL/GenBank/DDBJ whole genome shotgun (WGS) entry which is preliminary data.</text>
</comment>
<sequence>MSQDFDTLIRSQTKLQGRIICAHNNLKKMGVANITQGTIEAPLQNLEANWNKFEGQHDILENEHAAALRNHEYNTKDLIETVEEQYIQQKAIFLDLLLEMRSNAQATAAAPGAPGHAPRTTLPRIQLPHFSGKYEDWPSFRDLFASIISRDNSLTNVKRLHYLKTSLKGGGKTCEELYHYRR</sequence>
<dbReference type="InterPro" id="IPR005312">
    <property type="entry name" value="DUF1759"/>
</dbReference>